<dbReference type="CDD" id="cd09272">
    <property type="entry name" value="RNase_HI_RT_Ty1"/>
    <property type="match status" value="1"/>
</dbReference>
<evidence type="ECO:0000313" key="1">
    <source>
        <dbReference type="EMBL" id="KAK1360859.1"/>
    </source>
</evidence>
<reference evidence="1" key="2">
    <citation type="submission" date="2023-05" db="EMBL/GenBank/DDBJ databases">
        <authorList>
            <person name="Schelkunov M.I."/>
        </authorList>
    </citation>
    <scope>NUCLEOTIDE SEQUENCE</scope>
    <source>
        <strain evidence="1">Hsosn_3</strain>
        <tissue evidence="1">Leaf</tissue>
    </source>
</reference>
<evidence type="ECO:0000313" key="2">
    <source>
        <dbReference type="Proteomes" id="UP001237642"/>
    </source>
</evidence>
<keyword evidence="2" id="KW-1185">Reference proteome</keyword>
<accession>A0AAD8M5Y4</accession>
<gene>
    <name evidence="1" type="ORF">POM88_045333</name>
</gene>
<protein>
    <submittedName>
        <fullName evidence="1">Uncharacterized protein</fullName>
    </submittedName>
</protein>
<dbReference type="AlphaFoldDB" id="A0AAD8M5Y4"/>
<reference evidence="1" key="1">
    <citation type="submission" date="2023-02" db="EMBL/GenBank/DDBJ databases">
        <title>Genome of toxic invasive species Heracleum sosnowskyi carries increased number of genes despite the absence of recent whole-genome duplications.</title>
        <authorList>
            <person name="Schelkunov M."/>
            <person name="Shtratnikova V."/>
            <person name="Makarenko M."/>
            <person name="Klepikova A."/>
            <person name="Omelchenko D."/>
            <person name="Novikova G."/>
            <person name="Obukhova E."/>
            <person name="Bogdanov V."/>
            <person name="Penin A."/>
            <person name="Logacheva M."/>
        </authorList>
    </citation>
    <scope>NUCLEOTIDE SEQUENCE</scope>
    <source>
        <strain evidence="1">Hsosn_3</strain>
        <tissue evidence="1">Leaf</tissue>
    </source>
</reference>
<dbReference type="EMBL" id="JAUIZM010000010">
    <property type="protein sequence ID" value="KAK1360859.1"/>
    <property type="molecule type" value="Genomic_DNA"/>
</dbReference>
<organism evidence="1 2">
    <name type="scientific">Heracleum sosnowskyi</name>
    <dbReference type="NCBI Taxonomy" id="360622"/>
    <lineage>
        <taxon>Eukaryota</taxon>
        <taxon>Viridiplantae</taxon>
        <taxon>Streptophyta</taxon>
        <taxon>Embryophyta</taxon>
        <taxon>Tracheophyta</taxon>
        <taxon>Spermatophyta</taxon>
        <taxon>Magnoliopsida</taxon>
        <taxon>eudicotyledons</taxon>
        <taxon>Gunneridae</taxon>
        <taxon>Pentapetalae</taxon>
        <taxon>asterids</taxon>
        <taxon>campanulids</taxon>
        <taxon>Apiales</taxon>
        <taxon>Apiaceae</taxon>
        <taxon>Apioideae</taxon>
        <taxon>apioid superclade</taxon>
        <taxon>Tordylieae</taxon>
        <taxon>Tordyliinae</taxon>
        <taxon>Heracleum</taxon>
    </lineage>
</organism>
<name>A0AAD8M5Y4_9APIA</name>
<sequence length="158" mass="17902">MTGNPVQHSMTKHISIRYHFIREHVEEGNIELHFVSTDQQLADIFTKPLSEATFTRLRFGRALVEPTTLSGSQIKAFWETGIYDDGGDSGNPSIIFEFQEAEYVITSGTIRTSMGFPEFSSYTIGMGDTDLLRMMREIGYSGPLTKIGQLKRPFLRKE</sequence>
<comment type="caution">
    <text evidence="1">The sequence shown here is derived from an EMBL/GenBank/DDBJ whole genome shotgun (WGS) entry which is preliminary data.</text>
</comment>
<proteinExistence type="predicted"/>
<dbReference type="Proteomes" id="UP001237642">
    <property type="component" value="Unassembled WGS sequence"/>
</dbReference>